<protein>
    <submittedName>
        <fullName evidence="2 3">Uncharacterized protein</fullName>
    </submittedName>
</protein>
<name>A0AAF3J738_9BILA</name>
<sequence>MDLLCGHAICLECSQKLRIIFPFDDDEWPSVYQLRCPICRAENQYNEERFYANAFLDFLNELPRMEAQLKVVKWVKRRDSLLNFFKLRHFSILSSK</sequence>
<dbReference type="SUPFAM" id="SSF57850">
    <property type="entry name" value="RING/U-box"/>
    <property type="match status" value="1"/>
</dbReference>
<organism evidence="1 3">
    <name type="scientific">Mesorhabditis belari</name>
    <dbReference type="NCBI Taxonomy" id="2138241"/>
    <lineage>
        <taxon>Eukaryota</taxon>
        <taxon>Metazoa</taxon>
        <taxon>Ecdysozoa</taxon>
        <taxon>Nematoda</taxon>
        <taxon>Chromadorea</taxon>
        <taxon>Rhabditida</taxon>
        <taxon>Rhabditina</taxon>
        <taxon>Rhabditomorpha</taxon>
        <taxon>Rhabditoidea</taxon>
        <taxon>Rhabditidae</taxon>
        <taxon>Mesorhabditinae</taxon>
        <taxon>Mesorhabditis</taxon>
    </lineage>
</organism>
<keyword evidence="1" id="KW-1185">Reference proteome</keyword>
<evidence type="ECO:0000313" key="3">
    <source>
        <dbReference type="WBParaSite" id="MBELARI_LOCUS20306"/>
    </source>
</evidence>
<accession>A0AAF3J738</accession>
<dbReference type="Gene3D" id="3.30.40.10">
    <property type="entry name" value="Zinc/RING finger domain, C3HC4 (zinc finger)"/>
    <property type="match status" value="1"/>
</dbReference>
<dbReference type="Proteomes" id="UP000887575">
    <property type="component" value="Unassembled WGS sequence"/>
</dbReference>
<dbReference type="WBParaSite" id="MBELARI_LOCUS14908">
    <property type="protein sequence ID" value="MBELARI_LOCUS14908"/>
    <property type="gene ID" value="MBELARI_LOCUS14908"/>
</dbReference>
<proteinExistence type="predicted"/>
<dbReference type="InterPro" id="IPR013083">
    <property type="entry name" value="Znf_RING/FYVE/PHD"/>
</dbReference>
<dbReference type="AlphaFoldDB" id="A0AAF3J738"/>
<evidence type="ECO:0000313" key="1">
    <source>
        <dbReference type="Proteomes" id="UP000887575"/>
    </source>
</evidence>
<dbReference type="WBParaSite" id="MBELARI_LOCUS20306">
    <property type="protein sequence ID" value="MBELARI_LOCUS20306"/>
    <property type="gene ID" value="MBELARI_LOCUS20306"/>
</dbReference>
<reference evidence="2 3" key="1">
    <citation type="submission" date="2024-02" db="UniProtKB">
        <authorList>
            <consortium name="WormBaseParasite"/>
        </authorList>
    </citation>
    <scope>IDENTIFICATION</scope>
</reference>
<evidence type="ECO:0000313" key="2">
    <source>
        <dbReference type="WBParaSite" id="MBELARI_LOCUS14908"/>
    </source>
</evidence>